<comment type="subcellular location">
    <subcellularLocation>
        <location evidence="1">Membrane</location>
        <topology evidence="1">Single-pass type IV membrane protein</topology>
    </subcellularLocation>
</comment>
<evidence type="ECO:0000256" key="4">
    <source>
        <dbReference type="ARBA" id="ARBA00022989"/>
    </source>
</evidence>
<evidence type="ECO:0000259" key="6">
    <source>
        <dbReference type="PROSITE" id="PS50202"/>
    </source>
</evidence>
<dbReference type="InterPro" id="IPR000535">
    <property type="entry name" value="MSP_dom"/>
</dbReference>
<comment type="caution">
    <text evidence="7">The sequence shown here is derived from an EMBL/GenBank/DDBJ whole genome shotgun (WGS) entry which is preliminary data.</text>
</comment>
<comment type="similarity">
    <text evidence="2">Belongs to the VAMP-associated protein (VAP) (TC 9.B.17) family.</text>
</comment>
<keyword evidence="4" id="KW-1133">Transmembrane helix</keyword>
<reference evidence="7 8" key="1">
    <citation type="journal article" date="2018" name="PLoS Genet.">
        <title>Population sequencing reveals clonal diversity and ancestral inbreeding in the grapevine cultivar Chardonnay.</title>
        <authorList>
            <person name="Roach M.J."/>
            <person name="Johnson D.L."/>
            <person name="Bohlmann J."/>
            <person name="van Vuuren H.J."/>
            <person name="Jones S.J."/>
            <person name="Pretorius I.S."/>
            <person name="Schmidt S.A."/>
            <person name="Borneman A.R."/>
        </authorList>
    </citation>
    <scope>NUCLEOTIDE SEQUENCE [LARGE SCALE GENOMIC DNA]</scope>
    <source>
        <strain evidence="8">cv. Chardonnay</strain>
        <tissue evidence="7">Leaf</tissue>
    </source>
</reference>
<evidence type="ECO:0000256" key="1">
    <source>
        <dbReference type="ARBA" id="ARBA00004211"/>
    </source>
</evidence>
<evidence type="ECO:0000313" key="7">
    <source>
        <dbReference type="EMBL" id="RVW37022.1"/>
    </source>
</evidence>
<keyword evidence="5" id="KW-0472">Membrane</keyword>
<dbReference type="PANTHER" id="PTHR10809:SF6">
    <property type="entry name" value="AT11025P-RELATED"/>
    <property type="match status" value="1"/>
</dbReference>
<name>A0A438DNK7_VITVI</name>
<dbReference type="InterPro" id="IPR016763">
    <property type="entry name" value="VAP"/>
</dbReference>
<dbReference type="PANTHER" id="PTHR10809">
    <property type="entry name" value="VESICLE-ASSOCIATED MEMBRANE PROTEIN-ASSOCIATED PROTEIN"/>
    <property type="match status" value="1"/>
</dbReference>
<evidence type="ECO:0000256" key="5">
    <source>
        <dbReference type="ARBA" id="ARBA00023136"/>
    </source>
</evidence>
<evidence type="ECO:0000256" key="2">
    <source>
        <dbReference type="ARBA" id="ARBA00008932"/>
    </source>
</evidence>
<organism evidence="7 8">
    <name type="scientific">Vitis vinifera</name>
    <name type="common">Grape</name>
    <dbReference type="NCBI Taxonomy" id="29760"/>
    <lineage>
        <taxon>Eukaryota</taxon>
        <taxon>Viridiplantae</taxon>
        <taxon>Streptophyta</taxon>
        <taxon>Embryophyta</taxon>
        <taxon>Tracheophyta</taxon>
        <taxon>Spermatophyta</taxon>
        <taxon>Magnoliopsida</taxon>
        <taxon>eudicotyledons</taxon>
        <taxon>Gunneridae</taxon>
        <taxon>Pentapetalae</taxon>
        <taxon>rosids</taxon>
        <taxon>Vitales</taxon>
        <taxon>Vitaceae</taxon>
        <taxon>Viteae</taxon>
        <taxon>Vitis</taxon>
    </lineage>
</organism>
<sequence length="167" mass="19182">MTPFEPALDNRPLRNGPSSVTSNYSTHLGVLTTTWYAVSIDANFMRWSGSKWRYLKVFVAHEKVSTGKLLSIEPLERKFPFELKRQISCSLQLPNKIENHVVFKVKTMNSKKYHVHLNTGIVLPQSTCDVIVTMRAQKEAPSNLHYKTSFSFRVQFSLLARAKRILL</sequence>
<keyword evidence="3" id="KW-0812">Transmembrane</keyword>
<gene>
    <name evidence="7" type="primary">PVA11_0</name>
    <name evidence="7" type="ORF">CK203_102366</name>
</gene>
<evidence type="ECO:0000256" key="3">
    <source>
        <dbReference type="ARBA" id="ARBA00022692"/>
    </source>
</evidence>
<dbReference type="Pfam" id="PF00635">
    <property type="entry name" value="Motile_Sperm"/>
    <property type="match status" value="1"/>
</dbReference>
<dbReference type="SUPFAM" id="SSF49354">
    <property type="entry name" value="PapD-like"/>
    <property type="match status" value="1"/>
</dbReference>
<dbReference type="Proteomes" id="UP000288805">
    <property type="component" value="Unassembled WGS sequence"/>
</dbReference>
<protein>
    <submittedName>
        <fullName evidence="7">Vesicle-associated protein 1-1</fullName>
    </submittedName>
</protein>
<accession>A0A438DNK7</accession>
<dbReference type="Gene3D" id="2.60.40.10">
    <property type="entry name" value="Immunoglobulins"/>
    <property type="match status" value="1"/>
</dbReference>
<dbReference type="EMBL" id="QGNW01001550">
    <property type="protein sequence ID" value="RVW37022.1"/>
    <property type="molecule type" value="Genomic_DNA"/>
</dbReference>
<dbReference type="GO" id="GO:0005789">
    <property type="term" value="C:endoplasmic reticulum membrane"/>
    <property type="evidence" value="ECO:0007669"/>
    <property type="project" value="InterPro"/>
</dbReference>
<dbReference type="PROSITE" id="PS50202">
    <property type="entry name" value="MSP"/>
    <property type="match status" value="1"/>
</dbReference>
<feature type="domain" description="MSP" evidence="6">
    <location>
        <begin position="69"/>
        <end position="167"/>
    </location>
</feature>
<dbReference type="AlphaFoldDB" id="A0A438DNK7"/>
<dbReference type="InterPro" id="IPR013783">
    <property type="entry name" value="Ig-like_fold"/>
</dbReference>
<evidence type="ECO:0000313" key="8">
    <source>
        <dbReference type="Proteomes" id="UP000288805"/>
    </source>
</evidence>
<dbReference type="InterPro" id="IPR008962">
    <property type="entry name" value="PapD-like_sf"/>
</dbReference>
<proteinExistence type="inferred from homology"/>